<dbReference type="AlphaFoldDB" id="A0A0M2SWC3"/>
<evidence type="ECO:0000313" key="7">
    <source>
        <dbReference type="Proteomes" id="UP000034166"/>
    </source>
</evidence>
<dbReference type="RefSeq" id="WP_046523154.1">
    <property type="nucleotide sequence ID" value="NZ_LAYY01000007.1"/>
</dbReference>
<dbReference type="SUPFAM" id="SSF54373">
    <property type="entry name" value="FAD-linked reductases, C-terminal domain"/>
    <property type="match status" value="1"/>
</dbReference>
<dbReference type="InterPro" id="IPR036188">
    <property type="entry name" value="FAD/NAD-bd_sf"/>
</dbReference>
<proteinExistence type="inferred from homology"/>
<keyword evidence="4" id="KW-0560">Oxidoreductase</keyword>
<dbReference type="OrthoDB" id="9805337at2"/>
<dbReference type="Gene3D" id="3.30.9.10">
    <property type="entry name" value="D-Amino Acid Oxidase, subunit A, domain 2"/>
    <property type="match status" value="1"/>
</dbReference>
<sequence>MNKVIVVGGGILGASTAYMLTKMGADVTVVDRNDRGQATAAAAGIICPWVTQRRNKAWYQLVKAGARFYPRLIQALKEDGEHETGYSRVGALILHKELGKLDKLEERALEKRQEAPEMGEIRKLSSPETSSLFPPLIEEFSALQVTGAARVDGRLLRDSLLRAAVKNGARVINGSAELKYEGKQINGVYIDDQTIQGNLVIVCAGAWANELFSPLGIHFGVSFQKAQILHLEMPNASTENWPVVMPPGNQYLLAFEEGKIVAGATHEDLEEFDTRITAGGLRELLNKAIDAAPGLESGTFVEARTGFRPFTPGFLPVIGPLPGWDGLIVANGLGASGLTMGPYIGEQLARMAMGAETEIDINLYPVEGAIISEP</sequence>
<dbReference type="EMBL" id="LAYY01000007">
    <property type="protein sequence ID" value="KKK38463.1"/>
    <property type="molecule type" value="Genomic_DNA"/>
</dbReference>
<keyword evidence="3" id="KW-0285">Flavoprotein</keyword>
<dbReference type="SUPFAM" id="SSF51905">
    <property type="entry name" value="FAD/NAD(P)-binding domain"/>
    <property type="match status" value="1"/>
</dbReference>
<dbReference type="GO" id="GO:0005737">
    <property type="term" value="C:cytoplasm"/>
    <property type="evidence" value="ECO:0007669"/>
    <property type="project" value="TreeGrafter"/>
</dbReference>
<dbReference type="Gene3D" id="3.50.50.60">
    <property type="entry name" value="FAD/NAD(P)-binding domain"/>
    <property type="match status" value="1"/>
</dbReference>
<evidence type="ECO:0000256" key="2">
    <source>
        <dbReference type="ARBA" id="ARBA00009410"/>
    </source>
</evidence>
<evidence type="ECO:0000313" key="6">
    <source>
        <dbReference type="EMBL" id="KKK38463.1"/>
    </source>
</evidence>
<evidence type="ECO:0000256" key="4">
    <source>
        <dbReference type="ARBA" id="ARBA00023002"/>
    </source>
</evidence>
<feature type="domain" description="FAD dependent oxidoreductase" evidence="5">
    <location>
        <begin position="3"/>
        <end position="351"/>
    </location>
</feature>
<dbReference type="PANTHER" id="PTHR13847">
    <property type="entry name" value="SARCOSINE DEHYDROGENASE-RELATED"/>
    <property type="match status" value="1"/>
</dbReference>
<organism evidence="6 7">
    <name type="scientific">Mesobacillus campisalis</name>
    <dbReference type="NCBI Taxonomy" id="1408103"/>
    <lineage>
        <taxon>Bacteria</taxon>
        <taxon>Bacillati</taxon>
        <taxon>Bacillota</taxon>
        <taxon>Bacilli</taxon>
        <taxon>Bacillales</taxon>
        <taxon>Bacillaceae</taxon>
        <taxon>Mesobacillus</taxon>
    </lineage>
</organism>
<protein>
    <submittedName>
        <fullName evidence="6">Oxidoreductase</fullName>
    </submittedName>
</protein>
<accession>A0A0M2SWC3</accession>
<name>A0A0M2SWC3_9BACI</name>
<evidence type="ECO:0000256" key="1">
    <source>
        <dbReference type="ARBA" id="ARBA00001974"/>
    </source>
</evidence>
<dbReference type="PATRIC" id="fig|1408103.3.peg.1708"/>
<evidence type="ECO:0000256" key="3">
    <source>
        <dbReference type="ARBA" id="ARBA00022630"/>
    </source>
</evidence>
<comment type="similarity">
    <text evidence="2">Belongs to the DadA oxidoreductase family.</text>
</comment>
<comment type="caution">
    <text evidence="6">The sequence shown here is derived from an EMBL/GenBank/DDBJ whole genome shotgun (WGS) entry which is preliminary data.</text>
</comment>
<reference evidence="6 7" key="1">
    <citation type="submission" date="2015-04" db="EMBL/GenBank/DDBJ databases">
        <title>Taxonomic description and genome sequence of Bacillus campisalis sp. nov., a novel member of the genus Bacillus isolated from solar saltern.</title>
        <authorList>
            <person name="Mathan Kumar R."/>
            <person name="Kaur G."/>
            <person name="Kumar A."/>
            <person name="Singh N.K."/>
            <person name="Kaur N."/>
            <person name="Kumar N."/>
            <person name="Mayilraj S."/>
        </authorList>
    </citation>
    <scope>NUCLEOTIDE SEQUENCE [LARGE SCALE GENOMIC DNA]</scope>
    <source>
        <strain evidence="6 7">SA2-6</strain>
    </source>
</reference>
<dbReference type="GO" id="GO:0016491">
    <property type="term" value="F:oxidoreductase activity"/>
    <property type="evidence" value="ECO:0007669"/>
    <property type="project" value="UniProtKB-KW"/>
</dbReference>
<dbReference type="InterPro" id="IPR006076">
    <property type="entry name" value="FAD-dep_OxRdtase"/>
</dbReference>
<keyword evidence="7" id="KW-1185">Reference proteome</keyword>
<dbReference type="PANTHER" id="PTHR13847:SF286">
    <property type="entry name" value="D-AMINO ACID DEHYDROGENASE"/>
    <property type="match status" value="1"/>
</dbReference>
<dbReference type="Pfam" id="PF01266">
    <property type="entry name" value="DAO"/>
    <property type="match status" value="1"/>
</dbReference>
<gene>
    <name evidence="6" type="ORF">WQ57_07590</name>
</gene>
<evidence type="ECO:0000259" key="5">
    <source>
        <dbReference type="Pfam" id="PF01266"/>
    </source>
</evidence>
<comment type="cofactor">
    <cofactor evidence="1">
        <name>FAD</name>
        <dbReference type="ChEBI" id="CHEBI:57692"/>
    </cofactor>
</comment>
<dbReference type="Proteomes" id="UP000034166">
    <property type="component" value="Unassembled WGS sequence"/>
</dbReference>